<proteinExistence type="predicted"/>
<dbReference type="AlphaFoldDB" id="A0AB40C3P8"/>
<dbReference type="RefSeq" id="XP_039134415.1">
    <property type="nucleotide sequence ID" value="XM_039278481.1"/>
</dbReference>
<dbReference type="InterPro" id="IPR029063">
    <property type="entry name" value="SAM-dependent_MTases_sf"/>
</dbReference>
<name>A0AB40C3P8_DIOCR</name>
<dbReference type="GeneID" id="120271811"/>
<dbReference type="InterPro" id="IPR019410">
    <property type="entry name" value="Methyltransf_16"/>
</dbReference>
<dbReference type="Proteomes" id="UP001515500">
    <property type="component" value="Chromosome 11"/>
</dbReference>
<dbReference type="Gene3D" id="3.40.50.150">
    <property type="entry name" value="Vaccinia Virus protein VP39"/>
    <property type="match status" value="1"/>
</dbReference>
<reference evidence="2" key="1">
    <citation type="submission" date="2025-08" db="UniProtKB">
        <authorList>
            <consortium name="RefSeq"/>
        </authorList>
    </citation>
    <scope>IDENTIFICATION</scope>
</reference>
<sequence length="119" mass="12738">MAVEEEGLRPWWRTWRRRSSSYGRSTTPLPAGTTSSSATLPLVFPLLSCGRHVSIDPVPFLYGVTGAVMWDSGVVVGKFLEHAVDVGELSLNGKKVVKLGSKCGLVSCVGWGCDSHSSS</sequence>
<evidence type="ECO:0000313" key="1">
    <source>
        <dbReference type="Proteomes" id="UP001515500"/>
    </source>
</evidence>
<organism evidence="1 2">
    <name type="scientific">Dioscorea cayennensis subsp. rotundata</name>
    <name type="common">White Guinea yam</name>
    <name type="synonym">Dioscorea rotundata</name>
    <dbReference type="NCBI Taxonomy" id="55577"/>
    <lineage>
        <taxon>Eukaryota</taxon>
        <taxon>Viridiplantae</taxon>
        <taxon>Streptophyta</taxon>
        <taxon>Embryophyta</taxon>
        <taxon>Tracheophyta</taxon>
        <taxon>Spermatophyta</taxon>
        <taxon>Magnoliopsida</taxon>
        <taxon>Liliopsida</taxon>
        <taxon>Dioscoreales</taxon>
        <taxon>Dioscoreaceae</taxon>
        <taxon>Dioscorea</taxon>
    </lineage>
</organism>
<keyword evidence="1" id="KW-1185">Reference proteome</keyword>
<accession>A0AB40C3P8</accession>
<dbReference type="Pfam" id="PF10294">
    <property type="entry name" value="Methyltransf_16"/>
    <property type="match status" value="1"/>
</dbReference>
<protein>
    <submittedName>
        <fullName evidence="2">Uncharacterized protein LOC120271811</fullName>
    </submittedName>
</protein>
<evidence type="ECO:0000313" key="2">
    <source>
        <dbReference type="RefSeq" id="XP_039134415.1"/>
    </source>
</evidence>
<gene>
    <name evidence="2" type="primary">LOC120271811</name>
</gene>